<evidence type="ECO:0000259" key="6">
    <source>
        <dbReference type="Pfam" id="PF00884"/>
    </source>
</evidence>
<dbReference type="InterPro" id="IPR050738">
    <property type="entry name" value="Sulfatase"/>
</dbReference>
<dbReference type="Proteomes" id="UP000624703">
    <property type="component" value="Unassembled WGS sequence"/>
</dbReference>
<protein>
    <submittedName>
        <fullName evidence="7">Arylsulfatase</fullName>
    </submittedName>
</protein>
<dbReference type="CDD" id="cd16143">
    <property type="entry name" value="ARS_like"/>
    <property type="match status" value="1"/>
</dbReference>
<dbReference type="SUPFAM" id="SSF53649">
    <property type="entry name" value="Alkaline phosphatase-like"/>
    <property type="match status" value="1"/>
</dbReference>
<dbReference type="PROSITE" id="PS00523">
    <property type="entry name" value="SULFATASE_1"/>
    <property type="match status" value="1"/>
</dbReference>
<dbReference type="Gene3D" id="3.30.1120.10">
    <property type="match status" value="1"/>
</dbReference>
<evidence type="ECO:0000313" key="8">
    <source>
        <dbReference type="Proteomes" id="UP000624703"/>
    </source>
</evidence>
<evidence type="ECO:0000256" key="3">
    <source>
        <dbReference type="ARBA" id="ARBA00022801"/>
    </source>
</evidence>
<evidence type="ECO:0000313" key="7">
    <source>
        <dbReference type="EMBL" id="MBK1790976.1"/>
    </source>
</evidence>
<feature type="chain" id="PRO_5035282270" evidence="5">
    <location>
        <begin position="25"/>
        <end position="517"/>
    </location>
</feature>
<keyword evidence="2" id="KW-0479">Metal-binding</keyword>
<reference evidence="7" key="1">
    <citation type="submission" date="2021-01" db="EMBL/GenBank/DDBJ databases">
        <title>Modified the classification status of verrucomicrobia.</title>
        <authorList>
            <person name="Feng X."/>
        </authorList>
    </citation>
    <scope>NUCLEOTIDE SEQUENCE</scope>
    <source>
        <strain evidence="7">_KCTC 22039</strain>
    </source>
</reference>
<name>A0A8J7SJ97_9BACT</name>
<evidence type="ECO:0000256" key="4">
    <source>
        <dbReference type="ARBA" id="ARBA00022837"/>
    </source>
</evidence>
<evidence type="ECO:0000256" key="5">
    <source>
        <dbReference type="SAM" id="SignalP"/>
    </source>
</evidence>
<keyword evidence="4" id="KW-0106">Calcium</keyword>
<dbReference type="InterPro" id="IPR024607">
    <property type="entry name" value="Sulfatase_CS"/>
</dbReference>
<dbReference type="GO" id="GO:0004065">
    <property type="term" value="F:arylsulfatase activity"/>
    <property type="evidence" value="ECO:0007669"/>
    <property type="project" value="TreeGrafter"/>
</dbReference>
<dbReference type="InterPro" id="IPR000917">
    <property type="entry name" value="Sulfatase_N"/>
</dbReference>
<gene>
    <name evidence="7" type="ORF">JIN82_07380</name>
</gene>
<keyword evidence="3" id="KW-0378">Hydrolase</keyword>
<dbReference type="Gene3D" id="3.40.720.10">
    <property type="entry name" value="Alkaline Phosphatase, subunit A"/>
    <property type="match status" value="1"/>
</dbReference>
<keyword evidence="5" id="KW-0732">Signal</keyword>
<accession>A0A8J7SJ97</accession>
<dbReference type="EMBL" id="JAENIM010000037">
    <property type="protein sequence ID" value="MBK1790976.1"/>
    <property type="molecule type" value="Genomic_DNA"/>
</dbReference>
<feature type="domain" description="Sulfatase N-terminal" evidence="6">
    <location>
        <begin position="28"/>
        <end position="380"/>
    </location>
</feature>
<feature type="signal peptide" evidence="5">
    <location>
        <begin position="1"/>
        <end position="24"/>
    </location>
</feature>
<sequence length="517" mass="56569">MKKKPIDYITLSCLAGMMVAGATAAQKPNIVYILADDMGIGDVSSQNPAGKIITPHIDSLAKQGMSFIDAHTNSSVCTPTRYGILTGRYCWRTTKKSNVLGGFSAHLIDPERETVGKLLQKNGYATACVGKWHLGMDWPLKQGVEKLDRLGKNVDFQGDIVNGPNDVGFDYYYGISASFNMAPHAYIENRKVDGEMELYTDKAKFKERFYDANIGWVGKNFEQEELLTTLANKASEWILQQKKDKPFFLYMPLPSPHSPITPRDEFKNKSGLNDYADFCLETDWVVGEISAALKKGGFEENTIMIFTADNGCSPKGGFSKLQAAGHFPSAQYKGLKGCLFEGGHRVPFIVSWPAAVKANSVSDQLICTTDLFATAADIIGASYSDNTAEDSVSFYPSLQGADADDKARGAVIHHSDCGKFSIRSGKWKMIYDADGGSRRKNPKDAPVSPASDVQLYDMHADAEESVNLFAQHPEVVKAVHAEFIQLVESGRSTPGAAQQNEGGNSWAQYDEAKALVK</sequence>
<evidence type="ECO:0000256" key="1">
    <source>
        <dbReference type="ARBA" id="ARBA00008779"/>
    </source>
</evidence>
<dbReference type="Pfam" id="PF00884">
    <property type="entry name" value="Sulfatase"/>
    <property type="match status" value="1"/>
</dbReference>
<proteinExistence type="inferred from homology"/>
<keyword evidence="8" id="KW-1185">Reference proteome</keyword>
<comment type="caution">
    <text evidence="7">The sequence shown here is derived from an EMBL/GenBank/DDBJ whole genome shotgun (WGS) entry which is preliminary data.</text>
</comment>
<organism evidence="7 8">
    <name type="scientific">Persicirhabdus sediminis</name>
    <dbReference type="NCBI Taxonomy" id="454144"/>
    <lineage>
        <taxon>Bacteria</taxon>
        <taxon>Pseudomonadati</taxon>
        <taxon>Verrucomicrobiota</taxon>
        <taxon>Verrucomicrobiia</taxon>
        <taxon>Verrucomicrobiales</taxon>
        <taxon>Verrucomicrobiaceae</taxon>
        <taxon>Persicirhabdus</taxon>
    </lineage>
</organism>
<evidence type="ECO:0000256" key="2">
    <source>
        <dbReference type="ARBA" id="ARBA00022723"/>
    </source>
</evidence>
<dbReference type="GO" id="GO:0046872">
    <property type="term" value="F:metal ion binding"/>
    <property type="evidence" value="ECO:0007669"/>
    <property type="project" value="UniProtKB-KW"/>
</dbReference>
<comment type="similarity">
    <text evidence="1">Belongs to the sulfatase family.</text>
</comment>
<dbReference type="PANTHER" id="PTHR42693:SF53">
    <property type="entry name" value="ENDO-4-O-SULFATASE"/>
    <property type="match status" value="1"/>
</dbReference>
<dbReference type="AlphaFoldDB" id="A0A8J7SJ97"/>
<dbReference type="PROSITE" id="PS00149">
    <property type="entry name" value="SULFATASE_2"/>
    <property type="match status" value="1"/>
</dbReference>
<dbReference type="PANTHER" id="PTHR42693">
    <property type="entry name" value="ARYLSULFATASE FAMILY MEMBER"/>
    <property type="match status" value="1"/>
</dbReference>
<dbReference type="RefSeq" id="WP_200310994.1">
    <property type="nucleotide sequence ID" value="NZ_JAENIM010000037.1"/>
</dbReference>
<dbReference type="InterPro" id="IPR017850">
    <property type="entry name" value="Alkaline_phosphatase_core_sf"/>
</dbReference>